<dbReference type="Proteomes" id="UP000827976">
    <property type="component" value="Chromosome 20"/>
</dbReference>
<proteinExistence type="predicted"/>
<sequence length="287" mass="30089">MDAPPPTKSTAENASPARFVIDVEEAENMMKAQGLSSVMDLLPVLVPAAKKLARAPISGHLVGAVGLGESGRIYFGANLEFPGLPLHHSLTENGPFRCIAVSSAPCGHCRQFFQEIRNASQIQILITGSGSDLAFRPLSYYIPEPFGPSDLLHDDSPFLLEPHNNRIEIIDDGHEAPNRILGAAVNGARSAHAPYSGCAAGFAVGDGKGRVGGGGYMESAAYNPGMGPVAAALVTYLMAGGGAWEDIVEAALVEKEKAVVPQEATARVVLAAVAPKARLQVSHYREA</sequence>
<organism evidence="1 2">
    <name type="scientific">Dioscorea alata</name>
    <name type="common">Purple yam</name>
    <dbReference type="NCBI Taxonomy" id="55571"/>
    <lineage>
        <taxon>Eukaryota</taxon>
        <taxon>Viridiplantae</taxon>
        <taxon>Streptophyta</taxon>
        <taxon>Embryophyta</taxon>
        <taxon>Tracheophyta</taxon>
        <taxon>Spermatophyta</taxon>
        <taxon>Magnoliopsida</taxon>
        <taxon>Liliopsida</taxon>
        <taxon>Dioscoreales</taxon>
        <taxon>Dioscoreaceae</taxon>
        <taxon>Dioscorea</taxon>
    </lineage>
</organism>
<accession>A0ACB7TTH5</accession>
<reference evidence="2" key="1">
    <citation type="journal article" date="2022" name="Nat. Commun.">
        <title>Chromosome evolution and the genetic basis of agronomically important traits in greater yam.</title>
        <authorList>
            <person name="Bredeson J.V."/>
            <person name="Lyons J.B."/>
            <person name="Oniyinde I.O."/>
            <person name="Okereke N.R."/>
            <person name="Kolade O."/>
            <person name="Nnabue I."/>
            <person name="Nwadili C.O."/>
            <person name="Hribova E."/>
            <person name="Parker M."/>
            <person name="Nwogha J."/>
            <person name="Shu S."/>
            <person name="Carlson J."/>
            <person name="Kariba R."/>
            <person name="Muthemba S."/>
            <person name="Knop K."/>
            <person name="Barton G.J."/>
            <person name="Sherwood A.V."/>
            <person name="Lopez-Montes A."/>
            <person name="Asiedu R."/>
            <person name="Jamnadass R."/>
            <person name="Muchugi A."/>
            <person name="Goodstein D."/>
            <person name="Egesi C.N."/>
            <person name="Featherston J."/>
            <person name="Asfaw A."/>
            <person name="Simpson G.G."/>
            <person name="Dolezel J."/>
            <person name="Hendre P.S."/>
            <person name="Van Deynze A."/>
            <person name="Kumar P.L."/>
            <person name="Obidiegwu J.E."/>
            <person name="Bhattacharjee R."/>
            <person name="Rokhsar D.S."/>
        </authorList>
    </citation>
    <scope>NUCLEOTIDE SEQUENCE [LARGE SCALE GENOMIC DNA]</scope>
    <source>
        <strain evidence="2">cv. TDa95/00328</strain>
    </source>
</reference>
<dbReference type="EC" id="3.5.4.5" evidence="1"/>
<evidence type="ECO:0000313" key="2">
    <source>
        <dbReference type="Proteomes" id="UP000827976"/>
    </source>
</evidence>
<keyword evidence="2" id="KW-1185">Reference proteome</keyword>
<keyword evidence="1" id="KW-0378">Hydrolase</keyword>
<evidence type="ECO:0000313" key="1">
    <source>
        <dbReference type="EMBL" id="KAH7651923.1"/>
    </source>
</evidence>
<protein>
    <submittedName>
        <fullName evidence="1">Cytidine deaminase protein</fullName>
        <ecNumber evidence="1">3.5.4.5</ecNumber>
    </submittedName>
</protein>
<gene>
    <name evidence="1" type="ORF">IHE45_20G088700</name>
</gene>
<name>A0ACB7TTH5_DIOAL</name>
<dbReference type="EMBL" id="CM037030">
    <property type="protein sequence ID" value="KAH7651923.1"/>
    <property type="molecule type" value="Genomic_DNA"/>
</dbReference>
<comment type="caution">
    <text evidence="1">The sequence shown here is derived from an EMBL/GenBank/DDBJ whole genome shotgun (WGS) entry which is preliminary data.</text>
</comment>